<dbReference type="Proteomes" id="UP000029084">
    <property type="component" value="Chromosome"/>
</dbReference>
<evidence type="ECO:0000313" key="2">
    <source>
        <dbReference type="EMBL" id="AKV75030.1"/>
    </source>
</evidence>
<reference evidence="6 8" key="3">
    <citation type="submission" date="2015-07" db="EMBL/GenBank/DDBJ databases">
        <title>Physiological, transcriptional responses and genome re-sequencing of acid resistant extremely thermoacidophilic Metallosphaera sedula SARC-M1.</title>
        <authorList>
            <person name="Ai C."/>
            <person name="McCarthy S."/>
            <person name="Eckrich V."/>
            <person name="Rudrappa D."/>
            <person name="Qiu G."/>
            <person name="Blum P."/>
        </authorList>
    </citation>
    <scope>NUCLEOTIDE SEQUENCE [LARGE SCALE GENOMIC DNA]</scope>
    <source>
        <strain evidence="6 8">SARC-M1</strain>
    </source>
</reference>
<evidence type="ECO:0000313" key="10">
    <source>
        <dbReference type="Proteomes" id="UP000062398"/>
    </source>
</evidence>
<dbReference type="Proteomes" id="UP000062475">
    <property type="component" value="Chromosome"/>
</dbReference>
<sequence length="296" mass="33471">MNDRVVGTLIIGGGYAGLNAYYSLKGNATVLSRSDEFRFWTAELRKVVEPQIATRTKVPFVEIGEVKDVDLSSRVVQVNGERIQVTNLVIAPGCVRENLNEIMGESVKLSRVTLGSQDERDEYLVLQLAFYLKKLRKDVKVKTSYLKWLGEPLVSEVSALLEQAGIGTTESPDLVLDECTPPHPFSFYEVNQFLEVRQGVFAAGDIIKGWPKLGELAMRTGIYIGQRIRGYAGEFKPIFIFILDNGRGTGLHVRSTFPWGGRQLSITKSRIRPLFKRFIERYYIWRKGKMGFLINL</sequence>
<evidence type="ECO:0000313" key="4">
    <source>
        <dbReference type="EMBL" id="AKV79518.1"/>
    </source>
</evidence>
<reference evidence="9 10" key="2">
    <citation type="journal article" date="2015" name="Genome Announc.">
        <title>Complete Genome Sequences of Evolved Arsenate-Resistant Metallosphaera sedula Strains.</title>
        <authorList>
            <person name="Ai C."/>
            <person name="McCarthy S."/>
            <person name="Schackwitz W."/>
            <person name="Martin J."/>
            <person name="Lipzen A."/>
            <person name="Blum P."/>
        </authorList>
    </citation>
    <scope>NUCLEOTIDE SEQUENCE [LARGE SCALE GENOMIC DNA]</scope>
    <source>
        <strain evidence="4 10">ARS120-1</strain>
        <strain evidence="5 9">ARS120-2</strain>
        <strain evidence="2 12">ARS50-1</strain>
        <strain evidence="3 11">ARS50-2</strain>
    </source>
</reference>
<evidence type="ECO:0000313" key="6">
    <source>
        <dbReference type="EMBL" id="AKV83996.1"/>
    </source>
</evidence>
<evidence type="ECO:0000313" key="3">
    <source>
        <dbReference type="EMBL" id="AKV77268.1"/>
    </source>
</evidence>
<accession>A0A088EA95</accession>
<dbReference type="EMBL" id="CP012176">
    <property type="protein sequence ID" value="AKV83996.1"/>
    <property type="molecule type" value="Genomic_DNA"/>
</dbReference>
<evidence type="ECO:0000313" key="1">
    <source>
        <dbReference type="EMBL" id="AIM28220.1"/>
    </source>
</evidence>
<dbReference type="RefSeq" id="WP_012022024.1">
    <property type="nucleotide sequence ID" value="NZ_AP019770.1"/>
</dbReference>
<evidence type="ECO:0000313" key="8">
    <source>
        <dbReference type="Proteomes" id="UP000056255"/>
    </source>
</evidence>
<dbReference type="SUPFAM" id="SSF51905">
    <property type="entry name" value="FAD/NAD(P)-binding domain"/>
    <property type="match status" value="1"/>
</dbReference>
<dbReference type="OrthoDB" id="57506at2157"/>
<evidence type="ECO:0000313" key="7">
    <source>
        <dbReference type="Proteomes" id="UP000029084"/>
    </source>
</evidence>
<gene>
    <name evidence="1" type="ORF">HA72_2097</name>
    <name evidence="2" type="ORF">MsedA_2148</name>
    <name evidence="3" type="ORF">MsedB_2150</name>
    <name evidence="4" type="ORF">MsedC_2148</name>
    <name evidence="5" type="ORF">MsedD_2149</name>
    <name evidence="6" type="ORF">MsedE_2150</name>
</gene>
<proteinExistence type="predicted"/>
<organism evidence="1 7">
    <name type="scientific">Metallosphaera sedula</name>
    <dbReference type="NCBI Taxonomy" id="43687"/>
    <lineage>
        <taxon>Archaea</taxon>
        <taxon>Thermoproteota</taxon>
        <taxon>Thermoprotei</taxon>
        <taxon>Sulfolobales</taxon>
        <taxon>Sulfolobaceae</taxon>
        <taxon>Metallosphaera</taxon>
    </lineage>
</organism>
<evidence type="ECO:0000313" key="9">
    <source>
        <dbReference type="Proteomes" id="UP000061362"/>
    </source>
</evidence>
<dbReference type="EMBL" id="CP012175">
    <property type="protein sequence ID" value="AKV81763.1"/>
    <property type="molecule type" value="Genomic_DNA"/>
</dbReference>
<evidence type="ECO:0000313" key="11">
    <source>
        <dbReference type="Proteomes" id="UP000062475"/>
    </source>
</evidence>
<evidence type="ECO:0008006" key="13">
    <source>
        <dbReference type="Google" id="ProtNLM"/>
    </source>
</evidence>
<dbReference type="EMBL" id="CP012173">
    <property type="protein sequence ID" value="AKV77268.1"/>
    <property type="molecule type" value="Genomic_DNA"/>
</dbReference>
<name>A0A088EA95_9CREN</name>
<reference evidence="1 7" key="1">
    <citation type="journal article" date="2014" name="J. Bacteriol.">
        <title>Role of an Archaeal PitA Transporter in the Copper and Arsenic Resistance of Metallosphaera sedula, an Extreme Thermoacidophile.</title>
        <authorList>
            <person name="McCarthy S."/>
            <person name="Ai C."/>
            <person name="Wheaton G."/>
            <person name="Tevatia R."/>
            <person name="Eckrich V."/>
            <person name="Kelly R."/>
            <person name="Blum P."/>
        </authorList>
    </citation>
    <scope>NUCLEOTIDE SEQUENCE [LARGE SCALE GENOMIC DNA]</scope>
    <source>
        <strain evidence="1 7">CuR1</strain>
    </source>
</reference>
<dbReference type="EMBL" id="CP012174">
    <property type="protein sequence ID" value="AKV79518.1"/>
    <property type="molecule type" value="Genomic_DNA"/>
</dbReference>
<dbReference type="InterPro" id="IPR052541">
    <property type="entry name" value="SQRD"/>
</dbReference>
<dbReference type="OMA" id="GWPKLGE"/>
<dbReference type="EMBL" id="CP012172">
    <property type="protein sequence ID" value="AKV75030.1"/>
    <property type="molecule type" value="Genomic_DNA"/>
</dbReference>
<dbReference type="Proteomes" id="UP000062398">
    <property type="component" value="Chromosome"/>
</dbReference>
<dbReference type="Proteomes" id="UP000056255">
    <property type="component" value="Chromosome"/>
</dbReference>
<dbReference type="EMBL" id="CP008822">
    <property type="protein sequence ID" value="AIM28220.1"/>
    <property type="molecule type" value="Genomic_DNA"/>
</dbReference>
<protein>
    <recommendedName>
        <fullName evidence="13">FAD-dependent pyridine nucleotide-disulfide oxidoreductase</fullName>
    </recommendedName>
</protein>
<dbReference type="Gene3D" id="3.50.50.100">
    <property type="match status" value="1"/>
</dbReference>
<dbReference type="AlphaFoldDB" id="A0A088EA95"/>
<evidence type="ECO:0000313" key="5">
    <source>
        <dbReference type="EMBL" id="AKV81763.1"/>
    </source>
</evidence>
<dbReference type="Proteomes" id="UP000068832">
    <property type="component" value="Chromosome"/>
</dbReference>
<dbReference type="PANTHER" id="PTHR43755:SF1">
    <property type="entry name" value="FAD-DEPENDENT PYRIDINE NUCLEOTIDE-DISULPHIDE OXIDOREDUCTASE"/>
    <property type="match status" value="1"/>
</dbReference>
<evidence type="ECO:0000313" key="12">
    <source>
        <dbReference type="Proteomes" id="UP000068832"/>
    </source>
</evidence>
<dbReference type="PANTHER" id="PTHR43755">
    <property type="match status" value="1"/>
</dbReference>
<dbReference type="InterPro" id="IPR036188">
    <property type="entry name" value="FAD/NAD-bd_sf"/>
</dbReference>
<dbReference type="PATRIC" id="fig|43687.5.peg.2255"/>
<dbReference type="Proteomes" id="UP000061362">
    <property type="component" value="Chromosome"/>
</dbReference>
<dbReference type="GeneID" id="91756633"/>